<protein>
    <submittedName>
        <fullName evidence="2">Uncharacterized protein</fullName>
    </submittedName>
</protein>
<dbReference type="EMBL" id="BMAU01021233">
    <property type="protein sequence ID" value="GFY02684.1"/>
    <property type="molecule type" value="Genomic_DNA"/>
</dbReference>
<proteinExistence type="predicted"/>
<keyword evidence="3" id="KW-1185">Reference proteome</keyword>
<sequence length="108" mass="11860">MFTSSREHLTTQTDAGSGMSIPTARNVAQAGSDSYDIPVQEDIGDHSIQKGHGHELVVGVAMFKSRERVRVLVPLKTPHKESRGSKSLCWGTWKFENWDASLGIVLVP</sequence>
<evidence type="ECO:0000313" key="3">
    <source>
        <dbReference type="Proteomes" id="UP000887159"/>
    </source>
</evidence>
<dbReference type="Proteomes" id="UP000887159">
    <property type="component" value="Unassembled WGS sequence"/>
</dbReference>
<organism evidence="2 3">
    <name type="scientific">Trichonephila clavipes</name>
    <name type="common">Golden silk orbweaver</name>
    <name type="synonym">Nephila clavipes</name>
    <dbReference type="NCBI Taxonomy" id="2585209"/>
    <lineage>
        <taxon>Eukaryota</taxon>
        <taxon>Metazoa</taxon>
        <taxon>Ecdysozoa</taxon>
        <taxon>Arthropoda</taxon>
        <taxon>Chelicerata</taxon>
        <taxon>Arachnida</taxon>
        <taxon>Araneae</taxon>
        <taxon>Araneomorphae</taxon>
        <taxon>Entelegynae</taxon>
        <taxon>Araneoidea</taxon>
        <taxon>Nephilidae</taxon>
        <taxon>Trichonephila</taxon>
    </lineage>
</organism>
<gene>
    <name evidence="2" type="ORF">TNCV_3505641</name>
</gene>
<comment type="caution">
    <text evidence="2">The sequence shown here is derived from an EMBL/GenBank/DDBJ whole genome shotgun (WGS) entry which is preliminary data.</text>
</comment>
<dbReference type="AlphaFoldDB" id="A0A8X6RX19"/>
<evidence type="ECO:0000256" key="1">
    <source>
        <dbReference type="SAM" id="MobiDB-lite"/>
    </source>
</evidence>
<reference evidence="2" key="1">
    <citation type="submission" date="2020-08" db="EMBL/GenBank/DDBJ databases">
        <title>Multicomponent nature underlies the extraordinary mechanical properties of spider dragline silk.</title>
        <authorList>
            <person name="Kono N."/>
            <person name="Nakamura H."/>
            <person name="Mori M."/>
            <person name="Yoshida Y."/>
            <person name="Ohtoshi R."/>
            <person name="Malay A.D."/>
            <person name="Moran D.A.P."/>
            <person name="Tomita M."/>
            <person name="Numata K."/>
            <person name="Arakawa K."/>
        </authorList>
    </citation>
    <scope>NUCLEOTIDE SEQUENCE</scope>
</reference>
<feature type="region of interest" description="Disordered" evidence="1">
    <location>
        <begin position="1"/>
        <end position="21"/>
    </location>
</feature>
<accession>A0A8X6RX19</accession>
<evidence type="ECO:0000313" key="2">
    <source>
        <dbReference type="EMBL" id="GFY02684.1"/>
    </source>
</evidence>
<name>A0A8X6RX19_TRICX</name>